<evidence type="ECO:0000313" key="9">
    <source>
        <dbReference type="Proteomes" id="UP000217199"/>
    </source>
</evidence>
<feature type="region of interest" description="Disordered" evidence="4">
    <location>
        <begin position="1"/>
        <end position="77"/>
    </location>
</feature>
<dbReference type="Pfam" id="PF00248">
    <property type="entry name" value="Aldo_ket_red"/>
    <property type="match status" value="1"/>
</dbReference>
<dbReference type="EMBL" id="NBII01000007">
    <property type="protein sequence ID" value="PAV17489.1"/>
    <property type="molecule type" value="Genomic_DNA"/>
</dbReference>
<evidence type="ECO:0000259" key="7">
    <source>
        <dbReference type="Pfam" id="PF12928"/>
    </source>
</evidence>
<reference evidence="8 9" key="1">
    <citation type="journal article" date="2017" name="Mol. Ecol.">
        <title>Comparative and population genomic landscape of Phellinus noxius: A hypervariable fungus causing root rot in trees.</title>
        <authorList>
            <person name="Chung C.L."/>
            <person name="Lee T.J."/>
            <person name="Akiba M."/>
            <person name="Lee H.H."/>
            <person name="Kuo T.H."/>
            <person name="Liu D."/>
            <person name="Ke H.M."/>
            <person name="Yokoi T."/>
            <person name="Roa M.B."/>
            <person name="Lu M.J."/>
            <person name="Chang Y.Y."/>
            <person name="Ann P.J."/>
            <person name="Tsai J.N."/>
            <person name="Chen C.Y."/>
            <person name="Tzean S.S."/>
            <person name="Ota Y."/>
            <person name="Hattori T."/>
            <person name="Sahashi N."/>
            <person name="Liou R.F."/>
            <person name="Kikuchi T."/>
            <person name="Tsai I.J."/>
        </authorList>
    </citation>
    <scope>NUCLEOTIDE SEQUENCE [LARGE SCALE GENOMIC DNA]</scope>
    <source>
        <strain evidence="8 9">FFPRI411160</strain>
    </source>
</reference>
<dbReference type="AlphaFoldDB" id="A0A286UD81"/>
<dbReference type="InParanoid" id="A0A286UD81"/>
<dbReference type="Pfam" id="PF12928">
    <property type="entry name" value="tRNA_int_end_N2"/>
    <property type="match status" value="1"/>
</dbReference>
<evidence type="ECO:0000256" key="2">
    <source>
        <dbReference type="ARBA" id="ARBA00022857"/>
    </source>
</evidence>
<keyword evidence="3" id="KW-0560">Oxidoreductase</keyword>
<feature type="transmembrane region" description="Helical" evidence="5">
    <location>
        <begin position="911"/>
        <end position="930"/>
    </location>
</feature>
<dbReference type="PRINTS" id="PR00069">
    <property type="entry name" value="ALDKETRDTASE"/>
</dbReference>
<keyword evidence="5" id="KW-0812">Transmembrane</keyword>
<dbReference type="InterPro" id="IPR024336">
    <property type="entry name" value="tRNA_splic_suSen54_N"/>
</dbReference>
<dbReference type="FunFam" id="3.20.20.100:FF:000002">
    <property type="entry name" value="2,5-diketo-D-gluconic acid reductase A"/>
    <property type="match status" value="1"/>
</dbReference>
<dbReference type="OrthoDB" id="416253at2759"/>
<evidence type="ECO:0000256" key="5">
    <source>
        <dbReference type="SAM" id="Phobius"/>
    </source>
</evidence>
<dbReference type="PANTHER" id="PTHR43827">
    <property type="entry name" value="2,5-DIKETO-D-GLUCONIC ACID REDUCTASE"/>
    <property type="match status" value="1"/>
</dbReference>
<evidence type="ECO:0000256" key="1">
    <source>
        <dbReference type="ARBA" id="ARBA00007905"/>
    </source>
</evidence>
<comment type="similarity">
    <text evidence="1">Belongs to the aldo/keto reductase family.</text>
</comment>
<keyword evidence="5" id="KW-1133">Transmembrane helix</keyword>
<comment type="caution">
    <text evidence="8">The sequence shown here is derived from an EMBL/GenBank/DDBJ whole genome shotgun (WGS) entry which is preliminary data.</text>
</comment>
<organism evidence="8 9">
    <name type="scientific">Pyrrhoderma noxium</name>
    <dbReference type="NCBI Taxonomy" id="2282107"/>
    <lineage>
        <taxon>Eukaryota</taxon>
        <taxon>Fungi</taxon>
        <taxon>Dikarya</taxon>
        <taxon>Basidiomycota</taxon>
        <taxon>Agaricomycotina</taxon>
        <taxon>Agaricomycetes</taxon>
        <taxon>Hymenochaetales</taxon>
        <taxon>Hymenochaetaceae</taxon>
        <taxon>Pyrrhoderma</taxon>
    </lineage>
</organism>
<keyword evidence="2" id="KW-0521">NADP</keyword>
<feature type="domain" description="tRNA-splicing endonuclease subunit Sen54 N-terminal" evidence="7">
    <location>
        <begin position="96"/>
        <end position="192"/>
    </location>
</feature>
<dbReference type="SUPFAM" id="SSF51430">
    <property type="entry name" value="NAD(P)-linked oxidoreductase"/>
    <property type="match status" value="1"/>
</dbReference>
<dbReference type="STRING" id="2282107.A0A286UD81"/>
<accession>A0A286UD81</accession>
<dbReference type="Gene3D" id="3.20.20.100">
    <property type="entry name" value="NADP-dependent oxidoreductase domain"/>
    <property type="match status" value="1"/>
</dbReference>
<dbReference type="GO" id="GO:0016652">
    <property type="term" value="F:oxidoreductase activity, acting on NAD(P)H as acceptor"/>
    <property type="evidence" value="ECO:0007669"/>
    <property type="project" value="InterPro"/>
</dbReference>
<dbReference type="CDD" id="cd19120">
    <property type="entry name" value="AKR_AKR3C2-3"/>
    <property type="match status" value="1"/>
</dbReference>
<dbReference type="InterPro" id="IPR044494">
    <property type="entry name" value="AKR3C2/3"/>
</dbReference>
<keyword evidence="9" id="KW-1185">Reference proteome</keyword>
<dbReference type="Proteomes" id="UP000217199">
    <property type="component" value="Unassembled WGS sequence"/>
</dbReference>
<evidence type="ECO:0000256" key="3">
    <source>
        <dbReference type="ARBA" id="ARBA00023002"/>
    </source>
</evidence>
<evidence type="ECO:0000259" key="6">
    <source>
        <dbReference type="Pfam" id="PF00248"/>
    </source>
</evidence>
<feature type="domain" description="NADP-dependent oxidoreductase" evidence="6">
    <location>
        <begin position="551"/>
        <end position="794"/>
    </location>
</feature>
<keyword evidence="5" id="KW-0472">Membrane</keyword>
<proteinExistence type="inferred from homology"/>
<dbReference type="InterPro" id="IPR036812">
    <property type="entry name" value="NAD(P)_OxRdtase_dom_sf"/>
</dbReference>
<dbReference type="PANTHER" id="PTHR43827:SF3">
    <property type="entry name" value="NADP-DEPENDENT OXIDOREDUCTASE DOMAIN-CONTAINING PROTEIN"/>
    <property type="match status" value="1"/>
</dbReference>
<dbReference type="PROSITE" id="PS00062">
    <property type="entry name" value="ALDOKETO_REDUCTASE_2"/>
    <property type="match status" value="1"/>
</dbReference>
<dbReference type="GO" id="GO:0016616">
    <property type="term" value="F:oxidoreductase activity, acting on the CH-OH group of donors, NAD or NADP as acceptor"/>
    <property type="evidence" value="ECO:0007669"/>
    <property type="project" value="UniProtKB-ARBA"/>
</dbReference>
<protein>
    <submittedName>
        <fullName evidence="8">Aldo keto reductase</fullName>
    </submittedName>
</protein>
<dbReference type="InterPro" id="IPR023210">
    <property type="entry name" value="NADP_OxRdtase_dom"/>
</dbReference>
<name>A0A286UD81_9AGAM</name>
<gene>
    <name evidence="8" type="ORF">PNOK_0755300</name>
</gene>
<sequence length="950" mass="106353">MDDTLEAPTSSIQSKDNAEAGYDSQNSDDEDGAPDWTKFQALAKASSSSSNKPVIPKRGEKEFEPTRGGSVNENTKNLKGSNLQQYKLERARLAMFGAIDVERTASSKAISYAVWDSGTARARVLRGQGIHLNTMGYSAPFAPSKTQARELSDNTEVNTLEKKDIKKKAEKVTHLLPEEALYLVERGSMFCWGHIDDSHDPSRIDDNSHSTPMTVQQAYTEMIGRDGLTLERYQVYAYLKRLGYTVIRAKAPDPYYITNNSSPLSLSSSTTKNSILSRIYQLVVKTLRELLQPFRRRMDWWDPVNIRKPFNGLLSYSLLFSRLRFIPSGYKNKLLSSDVSQTTSPYEIFYYFYKPVTSFKKTDPPPADYAVAVVNGREIPMPTIHEFNTLFGQTPELPPLKPRKNPVAHQKGSSVKTASEAEKQSINPHTEMSLFSRIRNSALLLLYPRSAQAQGNRQGSRPQIWRPNPFQALKLGKKMVDHSMSGLWHKPPKFCTLLASLSYSLCILNTNITLRRDHNLFSEDDDDNLFTMPFGSVKLNDGNEVPAIAFGTGSTMKFQDVSQYVGQALETGFAHIDTAQYYGTEEFVGVALKEAGLARDDIYVTSKYSGVGTISEAIEQSLKKIGLSYLDLYLIHSPNSIRGSYEATWSEFEKIKDTGLAKSIGVSNFNLKQIQELNNIARLKPSVNQILLHPYNWEENKDLVEYCAKEGIAVEAYSSLASITRFPGGPVDAVLDAIGKRINATPAQVIFAWLRSKGVIIVTTSTKKSRLEEYLAVADLPQLTKEEIATIEQAGAKGPSHPLLQQRRHLRRLLSLVSVSTLPGLRLFPQFQEEKECIGSDIDLESQVSRHVHGNVSTPGPVQKVIIIIREKGGYVTVPNDEKEAKEKAKKSKKEMEEKALIRDASLRIRIRLYIGTTIALWLLAFWMFLRLADPHSGSCHIVNNTSQRA</sequence>
<dbReference type="InterPro" id="IPR018170">
    <property type="entry name" value="Aldo/ket_reductase_CS"/>
</dbReference>
<dbReference type="InterPro" id="IPR020471">
    <property type="entry name" value="AKR"/>
</dbReference>
<evidence type="ECO:0000256" key="4">
    <source>
        <dbReference type="SAM" id="MobiDB-lite"/>
    </source>
</evidence>
<evidence type="ECO:0000313" key="8">
    <source>
        <dbReference type="EMBL" id="PAV17489.1"/>
    </source>
</evidence>
<feature type="region of interest" description="Disordered" evidence="4">
    <location>
        <begin position="400"/>
        <end position="423"/>
    </location>
</feature>